<dbReference type="GO" id="GO:0008955">
    <property type="term" value="F:peptidoglycan glycosyltransferase activity"/>
    <property type="evidence" value="ECO:0007669"/>
    <property type="project" value="UniProtKB-EC"/>
</dbReference>
<dbReference type="Gene3D" id="3.40.710.10">
    <property type="entry name" value="DD-peptidase/beta-lactamase superfamily"/>
    <property type="match status" value="2"/>
</dbReference>
<evidence type="ECO:0000256" key="10">
    <source>
        <dbReference type="ARBA" id="ARBA00022670"/>
    </source>
</evidence>
<keyword evidence="12" id="KW-0808">Transferase</keyword>
<evidence type="ECO:0000256" key="15">
    <source>
        <dbReference type="ARBA" id="ARBA00022960"/>
    </source>
</evidence>
<evidence type="ECO:0000256" key="13">
    <source>
        <dbReference type="ARBA" id="ARBA00022692"/>
    </source>
</evidence>
<evidence type="ECO:0000313" key="30">
    <source>
        <dbReference type="EMBL" id="MBH9575748.1"/>
    </source>
</evidence>
<keyword evidence="8" id="KW-0997">Cell inner membrane</keyword>
<evidence type="ECO:0000313" key="31">
    <source>
        <dbReference type="Proteomes" id="UP000613266"/>
    </source>
</evidence>
<evidence type="ECO:0000256" key="19">
    <source>
        <dbReference type="ARBA" id="ARBA00023136"/>
    </source>
</evidence>
<dbReference type="AlphaFoldDB" id="A0A931NFL3"/>
<keyword evidence="22" id="KW-0961">Cell wall biogenesis/degradation</keyword>
<evidence type="ECO:0000256" key="3">
    <source>
        <dbReference type="ARBA" id="ARBA00007090"/>
    </source>
</evidence>
<evidence type="ECO:0000256" key="7">
    <source>
        <dbReference type="ARBA" id="ARBA00022475"/>
    </source>
</evidence>
<evidence type="ECO:0000256" key="21">
    <source>
        <dbReference type="ARBA" id="ARBA00023268"/>
    </source>
</evidence>
<comment type="catalytic activity">
    <reaction evidence="25">
        <text>[GlcNAc-(1-&gt;4)-Mur2Ac(oyl-L-Ala-gamma-D-Glu-L-Lys-D-Ala-D-Ala)](n)-di-trans,octa-cis-undecaprenyl diphosphate + beta-D-GlcNAc-(1-&gt;4)-Mur2Ac(oyl-L-Ala-gamma-D-Glu-L-Lys-D-Ala-D-Ala)-di-trans,octa-cis-undecaprenyl diphosphate = [GlcNAc-(1-&gt;4)-Mur2Ac(oyl-L-Ala-gamma-D-Glu-L-Lys-D-Ala-D-Ala)](n+1)-di-trans,octa-cis-undecaprenyl diphosphate + di-trans,octa-cis-undecaprenyl diphosphate + H(+)</text>
        <dbReference type="Rhea" id="RHEA:23708"/>
        <dbReference type="Rhea" id="RHEA-COMP:9602"/>
        <dbReference type="Rhea" id="RHEA-COMP:9603"/>
        <dbReference type="ChEBI" id="CHEBI:15378"/>
        <dbReference type="ChEBI" id="CHEBI:58405"/>
        <dbReference type="ChEBI" id="CHEBI:60033"/>
        <dbReference type="ChEBI" id="CHEBI:78435"/>
        <dbReference type="EC" id="2.4.99.28"/>
    </reaction>
</comment>
<dbReference type="GO" id="GO:0005886">
    <property type="term" value="C:plasma membrane"/>
    <property type="evidence" value="ECO:0007669"/>
    <property type="project" value="UniProtKB-SubCell"/>
</dbReference>
<evidence type="ECO:0000256" key="26">
    <source>
        <dbReference type="ARBA" id="ARBA00060592"/>
    </source>
</evidence>
<dbReference type="PANTHER" id="PTHR32282">
    <property type="entry name" value="BINDING PROTEIN TRANSPEPTIDASE, PUTATIVE-RELATED"/>
    <property type="match status" value="1"/>
</dbReference>
<evidence type="ECO:0000256" key="14">
    <source>
        <dbReference type="ARBA" id="ARBA00022801"/>
    </source>
</evidence>
<evidence type="ECO:0000256" key="24">
    <source>
        <dbReference type="ARBA" id="ARBA00044770"/>
    </source>
</evidence>
<gene>
    <name evidence="30" type="ORF">I7X39_02410</name>
</gene>
<keyword evidence="19" id="KW-0472">Membrane</keyword>
<keyword evidence="16" id="KW-0735">Signal-anchor</keyword>
<keyword evidence="13" id="KW-0812">Transmembrane</keyword>
<evidence type="ECO:0000256" key="8">
    <source>
        <dbReference type="ARBA" id="ARBA00022519"/>
    </source>
</evidence>
<dbReference type="EC" id="2.4.99.28" evidence="24"/>
<feature type="domain" description="Penicillin-binding protein transpeptidase" evidence="27">
    <location>
        <begin position="414"/>
        <end position="656"/>
    </location>
</feature>
<comment type="pathway">
    <text evidence="26">Glycan biosynthesis.</text>
</comment>
<dbReference type="InterPro" id="IPR001264">
    <property type="entry name" value="Glyco_trans_51"/>
</dbReference>
<dbReference type="Proteomes" id="UP000613266">
    <property type="component" value="Unassembled WGS sequence"/>
</dbReference>
<evidence type="ECO:0000256" key="2">
    <source>
        <dbReference type="ARBA" id="ARBA00004752"/>
    </source>
</evidence>
<keyword evidence="11" id="KW-0328">Glycosyltransferase</keyword>
<dbReference type="SUPFAM" id="SSF56601">
    <property type="entry name" value="beta-lactamase/transpeptidase-like"/>
    <property type="match status" value="1"/>
</dbReference>
<dbReference type="Gene3D" id="1.10.3810.10">
    <property type="entry name" value="Biosynthetic peptidoglycan transglycosylase-like"/>
    <property type="match status" value="1"/>
</dbReference>
<comment type="subcellular location">
    <subcellularLocation>
        <location evidence="1">Cell inner membrane</location>
        <topology evidence="1">Single-pass type II membrane protein</topology>
    </subcellularLocation>
</comment>
<dbReference type="Pfam" id="PF00912">
    <property type="entry name" value="Transgly"/>
    <property type="match status" value="1"/>
</dbReference>
<dbReference type="FunFam" id="1.10.3810.10:FF:000003">
    <property type="entry name" value="Penicillin-binding protein 1a"/>
    <property type="match status" value="1"/>
</dbReference>
<evidence type="ECO:0000256" key="16">
    <source>
        <dbReference type="ARBA" id="ARBA00022968"/>
    </source>
</evidence>
<evidence type="ECO:0000256" key="11">
    <source>
        <dbReference type="ARBA" id="ARBA00022676"/>
    </source>
</evidence>
<dbReference type="GO" id="GO:0046677">
    <property type="term" value="P:response to antibiotic"/>
    <property type="evidence" value="ECO:0007669"/>
    <property type="project" value="UniProtKB-KW"/>
</dbReference>
<organism evidence="30 31">
    <name type="scientific">Inhella proteolytica</name>
    <dbReference type="NCBI Taxonomy" id="2795029"/>
    <lineage>
        <taxon>Bacteria</taxon>
        <taxon>Pseudomonadati</taxon>
        <taxon>Pseudomonadota</taxon>
        <taxon>Betaproteobacteria</taxon>
        <taxon>Burkholderiales</taxon>
        <taxon>Sphaerotilaceae</taxon>
        <taxon>Inhella</taxon>
    </lineage>
</organism>
<keyword evidence="20" id="KW-0046">Antibiotic resistance</keyword>
<dbReference type="GO" id="GO:0009252">
    <property type="term" value="P:peptidoglycan biosynthetic process"/>
    <property type="evidence" value="ECO:0007669"/>
    <property type="project" value="UniProtKB-KW"/>
</dbReference>
<evidence type="ECO:0000256" key="17">
    <source>
        <dbReference type="ARBA" id="ARBA00022984"/>
    </source>
</evidence>
<evidence type="ECO:0000256" key="18">
    <source>
        <dbReference type="ARBA" id="ARBA00022989"/>
    </source>
</evidence>
<keyword evidence="9" id="KW-0121">Carboxypeptidase</keyword>
<evidence type="ECO:0000256" key="5">
    <source>
        <dbReference type="ARBA" id="ARBA00012448"/>
    </source>
</evidence>
<dbReference type="InterPro" id="IPR001460">
    <property type="entry name" value="PCN-bd_Tpept"/>
</dbReference>
<dbReference type="GO" id="GO:0030288">
    <property type="term" value="C:outer membrane-bounded periplasmic space"/>
    <property type="evidence" value="ECO:0007669"/>
    <property type="project" value="TreeGrafter"/>
</dbReference>
<reference evidence="30" key="1">
    <citation type="submission" date="2020-12" db="EMBL/GenBank/DDBJ databases">
        <title>The genome sequence of Inhella sp. 1Y17.</title>
        <authorList>
            <person name="Liu Y."/>
        </authorList>
    </citation>
    <scope>NUCLEOTIDE SEQUENCE</scope>
    <source>
        <strain evidence="30">1Y17</strain>
    </source>
</reference>
<comment type="similarity">
    <text evidence="4">In the N-terminal section; belongs to the glycosyltransferase 51 family.</text>
</comment>
<dbReference type="EMBL" id="JAEDAK010000001">
    <property type="protein sequence ID" value="MBH9575748.1"/>
    <property type="molecule type" value="Genomic_DNA"/>
</dbReference>
<proteinExistence type="inferred from homology"/>
<dbReference type="InterPro" id="IPR012338">
    <property type="entry name" value="Beta-lactam/transpept-like"/>
</dbReference>
<dbReference type="Pfam" id="PF17092">
    <property type="entry name" value="PCB_OB"/>
    <property type="match status" value="1"/>
</dbReference>
<dbReference type="Pfam" id="PF00905">
    <property type="entry name" value="Transpeptidase"/>
    <property type="match status" value="1"/>
</dbReference>
<keyword evidence="17" id="KW-0573">Peptidoglycan synthesis</keyword>
<comment type="catalytic activity">
    <reaction evidence="23">
        <text>Preferential cleavage: (Ac)2-L-Lys-D-Ala-|-D-Ala. Also transpeptidation of peptidyl-alanyl moieties that are N-acyl substituents of D-alanine.</text>
        <dbReference type="EC" id="3.4.16.4"/>
    </reaction>
</comment>
<dbReference type="GO" id="GO:0006508">
    <property type="term" value="P:proteolysis"/>
    <property type="evidence" value="ECO:0007669"/>
    <property type="project" value="UniProtKB-KW"/>
</dbReference>
<evidence type="ECO:0000256" key="20">
    <source>
        <dbReference type="ARBA" id="ARBA00023251"/>
    </source>
</evidence>
<comment type="caution">
    <text evidence="30">The sequence shown here is derived from an EMBL/GenBank/DDBJ whole genome shotgun (WGS) entry which is preliminary data.</text>
</comment>
<evidence type="ECO:0000256" key="12">
    <source>
        <dbReference type="ARBA" id="ARBA00022679"/>
    </source>
</evidence>
<evidence type="ECO:0000259" key="29">
    <source>
        <dbReference type="Pfam" id="PF17092"/>
    </source>
</evidence>
<dbReference type="InterPro" id="IPR031376">
    <property type="entry name" value="PCB_OB"/>
</dbReference>
<dbReference type="InterPro" id="IPR050396">
    <property type="entry name" value="Glycosyltr_51/Transpeptidase"/>
</dbReference>
<evidence type="ECO:0000256" key="25">
    <source>
        <dbReference type="ARBA" id="ARBA00049902"/>
    </source>
</evidence>
<dbReference type="InterPro" id="IPR023346">
    <property type="entry name" value="Lysozyme-like_dom_sf"/>
</dbReference>
<evidence type="ECO:0000259" key="27">
    <source>
        <dbReference type="Pfam" id="PF00905"/>
    </source>
</evidence>
<evidence type="ECO:0000259" key="28">
    <source>
        <dbReference type="Pfam" id="PF00912"/>
    </source>
</evidence>
<evidence type="ECO:0000256" key="22">
    <source>
        <dbReference type="ARBA" id="ARBA00023316"/>
    </source>
</evidence>
<dbReference type="RefSeq" id="WP_198109346.1">
    <property type="nucleotide sequence ID" value="NZ_JAEDAK010000001.1"/>
</dbReference>
<feature type="domain" description="Penicillin-binding protein OB-like" evidence="29">
    <location>
        <begin position="311"/>
        <end position="412"/>
    </location>
</feature>
<evidence type="ECO:0000256" key="1">
    <source>
        <dbReference type="ARBA" id="ARBA00004249"/>
    </source>
</evidence>
<dbReference type="NCBIfam" id="TIGR02074">
    <property type="entry name" value="PBP_1a_fam"/>
    <property type="match status" value="1"/>
</dbReference>
<accession>A0A931NFL3</accession>
<dbReference type="GO" id="GO:0008360">
    <property type="term" value="P:regulation of cell shape"/>
    <property type="evidence" value="ECO:0007669"/>
    <property type="project" value="UniProtKB-KW"/>
</dbReference>
<dbReference type="EC" id="3.4.16.4" evidence="5"/>
<dbReference type="GO" id="GO:0008658">
    <property type="term" value="F:penicillin binding"/>
    <property type="evidence" value="ECO:0007669"/>
    <property type="project" value="InterPro"/>
</dbReference>
<keyword evidence="7" id="KW-1003">Cell membrane</keyword>
<keyword evidence="10" id="KW-0645">Protease</keyword>
<dbReference type="GO" id="GO:0071555">
    <property type="term" value="P:cell wall organization"/>
    <property type="evidence" value="ECO:0007669"/>
    <property type="project" value="UniProtKB-KW"/>
</dbReference>
<name>A0A931NFL3_9BURK</name>
<keyword evidence="21" id="KW-0511">Multifunctional enzyme</keyword>
<protein>
    <recommendedName>
        <fullName evidence="6">Penicillin-binding protein 1A</fullName>
        <ecNumber evidence="24">2.4.99.28</ecNumber>
        <ecNumber evidence="5">3.4.16.4</ecNumber>
    </recommendedName>
</protein>
<dbReference type="InterPro" id="IPR036950">
    <property type="entry name" value="PBP_transglycosylase"/>
</dbReference>
<keyword evidence="15" id="KW-0133">Cell shape</keyword>
<evidence type="ECO:0000256" key="6">
    <source>
        <dbReference type="ARBA" id="ARBA00018638"/>
    </source>
</evidence>
<evidence type="ECO:0000256" key="4">
    <source>
        <dbReference type="ARBA" id="ARBA00007739"/>
    </source>
</evidence>
<sequence>MKRLLYWVIGPLLALSLITALAAAFIWQQLPDLDALSDYQPKQPLRVLSAEGELLGEFGSERRRFVPLAQIPKGLQDALLAVEDVDFWNHPGLDFSGILRAVWNNLWSERRQGASTITQQLARDMYLTKKQILSRKLVEMLLALKMERELGKAKILEVYMNQIYLGHRSYGFAAAAERYFGKQLDELNTAEVAMLAGLPQNPQHVNPAVNLPRAIKRQHHVLGRMQAVGLLTAAQAEAARKLPLKLRQPSALAGKSDHALEMVRAELFERYGEELYTRGLVAHTTLMAGEQLAAHQALHKALWALERRQAYRGVEEGMAELEADGDIHDGSFSDFPDVDDALAGIVRAVSRDALEIQLRDGRRVALSGAALRPALPFIGPQVPVAKRLQRGAKVRVQELAPGGWQLAQRPQAEGAVVSLDPQDGSIRALVGGFDFQRLQFNHATQAYRQPGSAFKPFVYSAAIEKGAHARTHVSDEALHIGDWSPQNYDGEYQSELSLREALARSKNMPTIRLVQELGPQEVRAWAAQFGLEAERQPLNLTLALGSGAATPLQMARAYAVFASGGLKVEPRLISKVTDSKGEQLYAAAEPQRAQAISPRNAFMTSQLLNAVMLQGTGARASAALQRQDLYGKTGTTNDAVDAWFVGFQAQRAAAVWIGYPQPRSLGERESGGGLALPVWVDTLRAALKGVAPAPLQPPEDGLVQLDGEWFYEEFAGSAARAWIGSPAPAASAASATGG</sequence>
<keyword evidence="31" id="KW-1185">Reference proteome</keyword>
<comment type="similarity">
    <text evidence="3">In the C-terminal section; belongs to the transpeptidase family.</text>
</comment>
<dbReference type="PANTHER" id="PTHR32282:SF27">
    <property type="entry name" value="PENICILLIN-BINDING PROTEIN 1A"/>
    <property type="match status" value="1"/>
</dbReference>
<evidence type="ECO:0000256" key="23">
    <source>
        <dbReference type="ARBA" id="ARBA00034000"/>
    </source>
</evidence>
<dbReference type="GO" id="GO:0009002">
    <property type="term" value="F:serine-type D-Ala-D-Ala carboxypeptidase activity"/>
    <property type="evidence" value="ECO:0007669"/>
    <property type="project" value="UniProtKB-EC"/>
</dbReference>
<dbReference type="SUPFAM" id="SSF53955">
    <property type="entry name" value="Lysozyme-like"/>
    <property type="match status" value="1"/>
</dbReference>
<comment type="pathway">
    <text evidence="2">Cell wall biogenesis; peptidoglycan biosynthesis.</text>
</comment>
<keyword evidence="14" id="KW-0378">Hydrolase</keyword>
<keyword evidence="18" id="KW-1133">Transmembrane helix</keyword>
<feature type="domain" description="Glycosyl transferase family 51" evidence="28">
    <location>
        <begin position="52"/>
        <end position="226"/>
    </location>
</feature>
<evidence type="ECO:0000256" key="9">
    <source>
        <dbReference type="ARBA" id="ARBA00022645"/>
    </source>
</evidence>